<feature type="compositionally biased region" description="Low complexity" evidence="1">
    <location>
        <begin position="1021"/>
        <end position="1102"/>
    </location>
</feature>
<evidence type="ECO:0000259" key="3">
    <source>
        <dbReference type="PROSITE" id="PS51212"/>
    </source>
</evidence>
<evidence type="ECO:0000256" key="2">
    <source>
        <dbReference type="SAM" id="SignalP"/>
    </source>
</evidence>
<organism evidence="4 5">
    <name type="scientific">Pyricularia oryzae</name>
    <name type="common">Rice blast fungus</name>
    <name type="synonym">Magnaporthe oryzae</name>
    <dbReference type="NCBI Taxonomy" id="318829"/>
    <lineage>
        <taxon>Eukaryota</taxon>
        <taxon>Fungi</taxon>
        <taxon>Dikarya</taxon>
        <taxon>Ascomycota</taxon>
        <taxon>Pezizomycotina</taxon>
        <taxon>Sordariomycetes</taxon>
        <taxon>Sordariomycetidae</taxon>
        <taxon>Magnaporthales</taxon>
        <taxon>Pyriculariaceae</taxon>
        <taxon>Pyricularia</taxon>
    </lineage>
</organism>
<gene>
    <name evidence="4" type="ORF">PoMZ_00325</name>
</gene>
<accession>A0A4P7MZG2</accession>
<evidence type="ECO:0000313" key="5">
    <source>
        <dbReference type="Proteomes" id="UP000294847"/>
    </source>
</evidence>
<sequence length="1472" mass="152443">MRGLSAAALCAVAGSLMMPVMAAPGDAPLDGEILMIIPGDRVDFYDPAWPAQYKQLADSPHYRTARSLGYTVSNVTTDEWSELTEADFQFFKAIFISKLGSGTMPDYSFLNENKAVWGAAFTDESNIMLSGVPVSDTAAQAEVDAAETGAAVKNAARRNARIVLNNAINFIMKGTNTGMYMEVPMTTDDNTTPELQTSGETLEFLSGFGDFKLRIFGENPPSAGAGIEEVTEDDQNVVTLVARHPDLPNLDSAILSSWDRAARSVFAQRDSEFQPFYIASDVEGLEPFPWTDKDGLDQTGPPVILVRAETFLSTPVSCGDGNVDLDEQCDAGGSIDATCNEETCLCRWGMDESDACLAAPDCGDSTAQPQLGEECDLGPDNGVSGSICTSECLCAFGGYTDSNGNYQCIQACGNGMPDGTEQCDDGVLFNGQALSLCDEECACKYGTDNDGNCQTSFCGDGDVTGDEECDFADNGAVDSLCSETCTCKYGPAENPTDEVPCAAAPTTPICGNDVVDSGEECDNAEDELCGTNCLCLYGPAENPTNEIPCAAAPATPICGNNVVDSGEQCDNAEDELCGTNCLCLYGTAENPTAEIPCAAAPAAPSCGNNIVDSGEQCDNIEDELCGNDCQCIYGPATVPTADAPCAAAPIVPPTCGNGAVESGEQCDSDSDLCEACQCIYGPATIPTTDAPCAAAPAVPPTCGNGVLESGEQCDNEDDELCGEDCVCLFGPAEEPTADAPCATAPTTPPTCGNNVVESGEQCDNKEDELCGEDCACLFGPAEEPTADAPCATAPTTPPTCGNNVVESGEQCDNKEDELCGEDCACLFGPAEEPTADAPCATAPTTPPTCGNNVVESGQQCDNEEDELCGEDCACLFGPAEEPTADAPCATAPTTPPTCGNDVVEIGEECDNETDLCNEECECVFGLNEETEECYETDQAITTTSSVPDAATTTESATATETVTESADATATEDVSATATEDVTSTESTDVTVTETATESADATATEDVSATATEDVTATESADVTVTETADATATEDVSATATEDVTATESVSATVTGDFTATESADATATEDVTATESADATATEDVTATESADATATEDVTMSESGTATDVATLTEGNTITSAIDATQTGTNTAGTQTTTSPSSPSGTDGPLPQELQSEDGASFSFVGCAASAENYRGFTLEQESDDMDLNLCVTVCKDRLYSGAYKNQCYCGDELDESDVSIVGDAACDLTCPGNPSQNCGGDLDTTEKLRVRQVTAGILLSLYRRDIVDGSSSVAPTLVGTATLSAPLPSQTASGVTIINNNNNNNINNIDIDIDINIILVPFPGVDCVGQLVYIKSCDICKAGEKVTWAPKRCANADDCAGMKVYKPEQCSDNNGRCNPGTSDYDFVVEKPCTSCDGGIIYQPKEQDNTAPHSPEHQAQPQQPGAGDVPGQHAGDDVPVTAGSGRFSAFQSPVAGFAVNVILAGFFL</sequence>
<dbReference type="InterPro" id="IPR002889">
    <property type="entry name" value="WSC_carb-bd"/>
</dbReference>
<feature type="signal peptide" evidence="2">
    <location>
        <begin position="1"/>
        <end position="22"/>
    </location>
</feature>
<feature type="region of interest" description="Disordered" evidence="1">
    <location>
        <begin position="938"/>
        <end position="1160"/>
    </location>
</feature>
<feature type="chain" id="PRO_5020861568" description="WSC domain-containing protein" evidence="2">
    <location>
        <begin position="23"/>
        <end position="1472"/>
    </location>
</feature>
<reference evidence="4 5" key="1">
    <citation type="journal article" date="2019" name="Mol. Biol. Evol.">
        <title>Blast fungal genomes show frequent chromosomal changes, gene gains and losses, and effector gene turnover.</title>
        <authorList>
            <person name="Gomez Luciano L.B."/>
            <person name="Jason Tsai I."/>
            <person name="Chuma I."/>
            <person name="Tosa Y."/>
            <person name="Chen Y.H."/>
            <person name="Li J.Y."/>
            <person name="Li M.Y."/>
            <person name="Jade Lu M.Y."/>
            <person name="Nakayashiki H."/>
            <person name="Li W.H."/>
        </authorList>
    </citation>
    <scope>NUCLEOTIDE SEQUENCE [LARGE SCALE GENOMIC DNA]</scope>
    <source>
        <strain evidence="4">MZ5-1-6</strain>
    </source>
</reference>
<proteinExistence type="predicted"/>
<feature type="compositionally biased region" description="Polar residues" evidence="1">
    <location>
        <begin position="1010"/>
        <end position="1020"/>
    </location>
</feature>
<dbReference type="EMBL" id="CP034205">
    <property type="protein sequence ID" value="QBZ55428.1"/>
    <property type="molecule type" value="Genomic_DNA"/>
</dbReference>
<feature type="compositionally biased region" description="Low complexity" evidence="1">
    <location>
        <begin position="949"/>
        <end position="1008"/>
    </location>
</feature>
<protein>
    <recommendedName>
        <fullName evidence="3">WSC domain-containing protein</fullName>
    </recommendedName>
</protein>
<dbReference type="Proteomes" id="UP000294847">
    <property type="component" value="Chromosome 2"/>
</dbReference>
<feature type="compositionally biased region" description="Low complexity" evidence="1">
    <location>
        <begin position="1127"/>
        <end position="1152"/>
    </location>
</feature>
<dbReference type="PROSITE" id="PS51212">
    <property type="entry name" value="WSC"/>
    <property type="match status" value="1"/>
</dbReference>
<evidence type="ECO:0000313" key="4">
    <source>
        <dbReference type="EMBL" id="QBZ55428.1"/>
    </source>
</evidence>
<keyword evidence="2" id="KW-0732">Signal</keyword>
<name>A0A4P7MZG2_PYROR</name>
<feature type="compositionally biased region" description="Polar residues" evidence="1">
    <location>
        <begin position="1104"/>
        <end position="1126"/>
    </location>
</feature>
<feature type="region of interest" description="Disordered" evidence="1">
    <location>
        <begin position="1408"/>
        <end position="1444"/>
    </location>
</feature>
<feature type="compositionally biased region" description="Polar residues" evidence="1">
    <location>
        <begin position="1413"/>
        <end position="1427"/>
    </location>
</feature>
<dbReference type="SMART" id="SM00321">
    <property type="entry name" value="WSC"/>
    <property type="match status" value="1"/>
</dbReference>
<feature type="domain" description="WSC" evidence="3">
    <location>
        <begin position="1165"/>
        <end position="1255"/>
    </location>
</feature>
<evidence type="ECO:0000256" key="1">
    <source>
        <dbReference type="SAM" id="MobiDB-lite"/>
    </source>
</evidence>